<feature type="compositionally biased region" description="Low complexity" evidence="1">
    <location>
        <begin position="349"/>
        <end position="369"/>
    </location>
</feature>
<gene>
    <name evidence="2" type="ORF">SYNPS1DRAFT_28321</name>
</gene>
<feature type="region of interest" description="Disordered" evidence="1">
    <location>
        <begin position="34"/>
        <end position="53"/>
    </location>
</feature>
<dbReference type="AlphaFoldDB" id="A0A4P9Z0H6"/>
<organism evidence="2 3">
    <name type="scientific">Syncephalis pseudoplumigaleata</name>
    <dbReference type="NCBI Taxonomy" id="1712513"/>
    <lineage>
        <taxon>Eukaryota</taxon>
        <taxon>Fungi</taxon>
        <taxon>Fungi incertae sedis</taxon>
        <taxon>Zoopagomycota</taxon>
        <taxon>Zoopagomycotina</taxon>
        <taxon>Zoopagomycetes</taxon>
        <taxon>Zoopagales</taxon>
        <taxon>Piptocephalidaceae</taxon>
        <taxon>Syncephalis</taxon>
    </lineage>
</organism>
<evidence type="ECO:0000313" key="3">
    <source>
        <dbReference type="Proteomes" id="UP000278143"/>
    </source>
</evidence>
<sequence length="425" mass="45845">MTSQCVSDFVNEAPSDTDSLSTVVEQLDTGIEYNFSSSDTIGEQSDDDPMLQEEPYAMLPAPFDGDSYSPAGRHYLTESSDIDLRASDVHPSEDEDDIGELLASMEEYYSDDTIILGSSSPLFADDDFGPFGSYYSPAWVVGPNQQLAAKMLDVPREAPRMNLPANASEYDAAIIASDDFNANNEPSANIPQDEQDATPPEQDTAPPEQPAGALRMNRLRMRPPTENNARGKQPSKKRVTFASQETVYGDETSSSDDDDDDDDDDDENSADERNDRKRKRTCSDSERTAIPPALRGSNGAGTSSDANEAPEKEAKRQKLAQSNEARSVLRGSSTTAASTSNDDDGGAGKASDAAAADSSTSTDQQTSESSGEILAVLRIIYRLRDEAGIRKYVLAVPPALVDIFQPILLTGCEDMVAETWASEAP</sequence>
<dbReference type="Proteomes" id="UP000278143">
    <property type="component" value="Unassembled WGS sequence"/>
</dbReference>
<feature type="compositionally biased region" description="Basic and acidic residues" evidence="1">
    <location>
        <begin position="270"/>
        <end position="287"/>
    </location>
</feature>
<evidence type="ECO:0000313" key="2">
    <source>
        <dbReference type="EMBL" id="RKP25963.1"/>
    </source>
</evidence>
<feature type="compositionally biased region" description="Polar residues" evidence="1">
    <location>
        <begin position="34"/>
        <end position="43"/>
    </location>
</feature>
<keyword evidence="3" id="KW-1185">Reference proteome</keyword>
<evidence type="ECO:0000256" key="1">
    <source>
        <dbReference type="SAM" id="MobiDB-lite"/>
    </source>
</evidence>
<proteinExistence type="predicted"/>
<reference evidence="3" key="1">
    <citation type="journal article" date="2018" name="Nat. Microbiol.">
        <title>Leveraging single-cell genomics to expand the fungal tree of life.</title>
        <authorList>
            <person name="Ahrendt S.R."/>
            <person name="Quandt C.A."/>
            <person name="Ciobanu D."/>
            <person name="Clum A."/>
            <person name="Salamov A."/>
            <person name="Andreopoulos B."/>
            <person name="Cheng J.F."/>
            <person name="Woyke T."/>
            <person name="Pelin A."/>
            <person name="Henrissat B."/>
            <person name="Reynolds N.K."/>
            <person name="Benny G.L."/>
            <person name="Smith M.E."/>
            <person name="James T.Y."/>
            <person name="Grigoriev I.V."/>
        </authorList>
    </citation>
    <scope>NUCLEOTIDE SEQUENCE [LARGE SCALE GENOMIC DNA]</scope>
    <source>
        <strain evidence="3">Benny S71-1</strain>
    </source>
</reference>
<protein>
    <submittedName>
        <fullName evidence="2">Uncharacterized protein</fullName>
    </submittedName>
</protein>
<feature type="region of interest" description="Disordered" evidence="1">
    <location>
        <begin position="176"/>
        <end position="369"/>
    </location>
</feature>
<accession>A0A4P9Z0H6</accession>
<dbReference type="EMBL" id="KZ989558">
    <property type="protein sequence ID" value="RKP25963.1"/>
    <property type="molecule type" value="Genomic_DNA"/>
</dbReference>
<name>A0A4P9Z0H6_9FUNG</name>
<feature type="compositionally biased region" description="Polar residues" evidence="1">
    <location>
        <begin position="180"/>
        <end position="192"/>
    </location>
</feature>
<feature type="region of interest" description="Disordered" evidence="1">
    <location>
        <begin position="1"/>
        <end position="20"/>
    </location>
</feature>
<feature type="compositionally biased region" description="Acidic residues" evidence="1">
    <location>
        <begin position="253"/>
        <end position="269"/>
    </location>
</feature>